<dbReference type="InterPro" id="IPR007248">
    <property type="entry name" value="Mpv17_PMP22"/>
</dbReference>
<evidence type="ECO:0000313" key="7">
    <source>
        <dbReference type="EMBL" id="KAF2262327.1"/>
    </source>
</evidence>
<reference evidence="8" key="1">
    <citation type="journal article" date="2020" name="Stud. Mycol.">
        <title>101 Dothideomycetes genomes: A test case for predicting lifestyles and emergence of pathogens.</title>
        <authorList>
            <person name="Haridas S."/>
            <person name="Albert R."/>
            <person name="Binder M."/>
            <person name="Bloem J."/>
            <person name="LaButti K."/>
            <person name="Salamov A."/>
            <person name="Andreopoulos B."/>
            <person name="Baker S."/>
            <person name="Barry K."/>
            <person name="Bills G."/>
            <person name="Bluhm B."/>
            <person name="Cannon C."/>
            <person name="Castanera R."/>
            <person name="Culley D."/>
            <person name="Daum C."/>
            <person name="Ezra D."/>
            <person name="Gonzalez J."/>
            <person name="Henrissat B."/>
            <person name="Kuo A."/>
            <person name="Liang C."/>
            <person name="Lipzen A."/>
            <person name="Lutzoni F."/>
            <person name="Magnuson J."/>
            <person name="Mondo S."/>
            <person name="Nolan M."/>
            <person name="Ohm R."/>
            <person name="Pangilinan J."/>
            <person name="Park H.-J."/>
            <person name="Ramirez L."/>
            <person name="Alfaro M."/>
            <person name="Sun H."/>
            <person name="Tritt A."/>
            <person name="Yoshinaga Y."/>
            <person name="Zwiers L.-H."/>
            <person name="Turgeon B."/>
            <person name="Goodwin S."/>
            <person name="Spatafora J."/>
            <person name="Crous P."/>
            <person name="Grigoriev I."/>
        </authorList>
    </citation>
    <scope>NUCLEOTIDE SEQUENCE [LARGE SCALE GENOMIC DNA]</scope>
    <source>
        <strain evidence="8">CBS 304.66</strain>
    </source>
</reference>
<dbReference type="Pfam" id="PF04117">
    <property type="entry name" value="Mpv17_PMP22"/>
    <property type="match status" value="1"/>
</dbReference>
<evidence type="ECO:0000256" key="5">
    <source>
        <dbReference type="ARBA" id="ARBA00023136"/>
    </source>
</evidence>
<keyword evidence="5 6" id="KW-0472">Membrane</keyword>
<evidence type="ECO:0000313" key="8">
    <source>
        <dbReference type="Proteomes" id="UP000800093"/>
    </source>
</evidence>
<feature type="transmembrane region" description="Helical" evidence="6">
    <location>
        <begin position="104"/>
        <end position="128"/>
    </location>
</feature>
<comment type="subcellular location">
    <subcellularLocation>
        <location evidence="1">Membrane</location>
        <topology evidence="1">Multi-pass membrane protein</topology>
    </subcellularLocation>
</comment>
<sequence>MPSGMFQQTFQGAILSSVSNILAQFIYTYKEKVPFSLNPAQTLKFALFSVVSSPPNIVWQTFLETQFPTNVPVSPAPFGNANGKPKPHKGPETRVSKTNVLIKFILDQTFGAVINTLMFLVFMGYANAPTTGKETPWNSIQREIDNKFYPMIMDGYKVWPLFSLASFLWIPVDKRIVAGCLVGIGWGIYLSLMVDA</sequence>
<dbReference type="GO" id="GO:0005778">
    <property type="term" value="C:peroxisomal membrane"/>
    <property type="evidence" value="ECO:0007669"/>
    <property type="project" value="TreeGrafter"/>
</dbReference>
<dbReference type="EMBL" id="ML986641">
    <property type="protein sequence ID" value="KAF2262327.1"/>
    <property type="molecule type" value="Genomic_DNA"/>
</dbReference>
<evidence type="ECO:0000256" key="6">
    <source>
        <dbReference type="RuleBase" id="RU363053"/>
    </source>
</evidence>
<dbReference type="PANTHER" id="PTHR11266:SF80">
    <property type="entry name" value="PEROXISOMAL MEMBRANE PROTEIN 2"/>
    <property type="match status" value="1"/>
</dbReference>
<feature type="transmembrane region" description="Helical" evidence="6">
    <location>
        <begin position="148"/>
        <end position="169"/>
    </location>
</feature>
<dbReference type="OrthoDB" id="10267969at2759"/>
<name>A0A9P4K498_9PLEO</name>
<feature type="transmembrane region" description="Helical" evidence="6">
    <location>
        <begin position="176"/>
        <end position="194"/>
    </location>
</feature>
<protein>
    <submittedName>
        <fullName evidence="7">Uncharacterized protein</fullName>
    </submittedName>
</protein>
<keyword evidence="8" id="KW-1185">Reference proteome</keyword>
<gene>
    <name evidence="7" type="ORF">CC78DRAFT_534826</name>
</gene>
<comment type="caution">
    <text evidence="7">The sequence shown here is derived from an EMBL/GenBank/DDBJ whole genome shotgun (WGS) entry which is preliminary data.</text>
</comment>
<evidence type="ECO:0000256" key="4">
    <source>
        <dbReference type="ARBA" id="ARBA00022989"/>
    </source>
</evidence>
<proteinExistence type="inferred from homology"/>
<accession>A0A9P4K498</accession>
<keyword evidence="3 6" id="KW-0812">Transmembrane</keyword>
<organism evidence="7 8">
    <name type="scientific">Lojkania enalia</name>
    <dbReference type="NCBI Taxonomy" id="147567"/>
    <lineage>
        <taxon>Eukaryota</taxon>
        <taxon>Fungi</taxon>
        <taxon>Dikarya</taxon>
        <taxon>Ascomycota</taxon>
        <taxon>Pezizomycotina</taxon>
        <taxon>Dothideomycetes</taxon>
        <taxon>Pleosporomycetidae</taxon>
        <taxon>Pleosporales</taxon>
        <taxon>Pleosporales incertae sedis</taxon>
        <taxon>Lojkania</taxon>
    </lineage>
</organism>
<dbReference type="AlphaFoldDB" id="A0A9P4K498"/>
<evidence type="ECO:0000256" key="3">
    <source>
        <dbReference type="ARBA" id="ARBA00022692"/>
    </source>
</evidence>
<keyword evidence="4 6" id="KW-1133">Transmembrane helix</keyword>
<dbReference type="Proteomes" id="UP000800093">
    <property type="component" value="Unassembled WGS sequence"/>
</dbReference>
<dbReference type="PANTHER" id="PTHR11266">
    <property type="entry name" value="PEROXISOMAL MEMBRANE PROTEIN 2, PXMP2 MPV17"/>
    <property type="match status" value="1"/>
</dbReference>
<evidence type="ECO:0000256" key="2">
    <source>
        <dbReference type="ARBA" id="ARBA00006824"/>
    </source>
</evidence>
<comment type="similarity">
    <text evidence="2 6">Belongs to the peroxisomal membrane protein PXMP2/4 family.</text>
</comment>
<evidence type="ECO:0000256" key="1">
    <source>
        <dbReference type="ARBA" id="ARBA00004141"/>
    </source>
</evidence>